<comment type="catalytic activity">
    <reaction evidence="14">
        <text>L-lysyl-[protein] + acetyl-CoA = N(6)-acetyl-L-lysyl-[protein] + CoA + H(+)</text>
        <dbReference type="Rhea" id="RHEA:45948"/>
        <dbReference type="Rhea" id="RHEA-COMP:9752"/>
        <dbReference type="Rhea" id="RHEA-COMP:10731"/>
        <dbReference type="ChEBI" id="CHEBI:15378"/>
        <dbReference type="ChEBI" id="CHEBI:29969"/>
        <dbReference type="ChEBI" id="CHEBI:57287"/>
        <dbReference type="ChEBI" id="CHEBI:57288"/>
        <dbReference type="ChEBI" id="CHEBI:61930"/>
        <dbReference type="EC" id="2.3.1.48"/>
    </reaction>
</comment>
<dbReference type="GO" id="GO:0004402">
    <property type="term" value="F:histone acetyltransferase activity"/>
    <property type="evidence" value="ECO:0007669"/>
    <property type="project" value="InterPro"/>
</dbReference>
<evidence type="ECO:0000313" key="17">
    <source>
        <dbReference type="EMBL" id="KRX00326.1"/>
    </source>
</evidence>
<dbReference type="PANTHER" id="PTHR10615">
    <property type="entry name" value="HISTONE ACETYLTRANSFERASE"/>
    <property type="match status" value="1"/>
</dbReference>
<evidence type="ECO:0000256" key="12">
    <source>
        <dbReference type="ARBA" id="ARBA00023242"/>
    </source>
</evidence>
<feature type="domain" description="MYST-type HAT" evidence="16">
    <location>
        <begin position="138"/>
        <end position="415"/>
    </location>
</feature>
<proteinExistence type="inferred from homology"/>
<dbReference type="CDD" id="cd04301">
    <property type="entry name" value="NAT_SF"/>
    <property type="match status" value="1"/>
</dbReference>
<dbReference type="OMA" id="RIRNVEC"/>
<comment type="caution">
    <text evidence="17">The sequence shown here is derived from an EMBL/GenBank/DDBJ whole genome shotgun (WGS) entry which is preliminary data.</text>
</comment>
<dbReference type="InterPro" id="IPR016181">
    <property type="entry name" value="Acyl_CoA_acyltransferase"/>
</dbReference>
<keyword evidence="6" id="KW-0863">Zinc-finger</keyword>
<keyword evidence="8" id="KW-0156">Chromatin regulator</keyword>
<dbReference type="GO" id="GO:0006357">
    <property type="term" value="P:regulation of transcription by RNA polymerase II"/>
    <property type="evidence" value="ECO:0007669"/>
    <property type="project" value="TreeGrafter"/>
</dbReference>
<dbReference type="InterPro" id="IPR016197">
    <property type="entry name" value="Chromo-like_dom_sf"/>
</dbReference>
<dbReference type="InParanoid" id="A0A0V0QDT2"/>
<accession>A0A0V0QDT2</accession>
<dbReference type="SUPFAM" id="SSF55729">
    <property type="entry name" value="Acyl-CoA N-acyltransferases (Nat)"/>
    <property type="match status" value="1"/>
</dbReference>
<dbReference type="Gene3D" id="2.30.30.140">
    <property type="match status" value="1"/>
</dbReference>
<dbReference type="GO" id="GO:0003712">
    <property type="term" value="F:transcription coregulator activity"/>
    <property type="evidence" value="ECO:0007669"/>
    <property type="project" value="TreeGrafter"/>
</dbReference>
<dbReference type="Proteomes" id="UP000054937">
    <property type="component" value="Unassembled WGS sequence"/>
</dbReference>
<dbReference type="OrthoDB" id="787137at2759"/>
<dbReference type="Gene3D" id="1.10.10.10">
    <property type="entry name" value="Winged helix-like DNA-binding domain superfamily/Winged helix DNA-binding domain"/>
    <property type="match status" value="1"/>
</dbReference>
<dbReference type="FunCoup" id="A0A0V0QDT2">
    <property type="interactions" value="18"/>
</dbReference>
<evidence type="ECO:0000256" key="13">
    <source>
        <dbReference type="PIRSR" id="PIRSR602717-51"/>
    </source>
</evidence>
<dbReference type="SMART" id="SM00298">
    <property type="entry name" value="CHROMO"/>
    <property type="match status" value="1"/>
</dbReference>
<sequence>MASKGKGLGKMGTFESDITKLKLKNEGAINPQYYVEGQMKDGTWEMARIVDCRLSKSYIDFSKPKKEDSYDYYIHYLHRNRRMDEWVDHKRIKKTDKLIEEEPVQKKKKKHEEKKVQEENDEHEGMDETALAQHEEMTKFKTIQEVEIGKNRSETWYYSPFPPGYHNVDCLYFCEFCLSFYTHKRELDRHASECILTHPPGDEIYRDDSREQSISMYEVDGSKNQVYCENLGYLSKLFLDHKNLYYNMEPFLFFILCENDENGSHIVGYFSKEKESSQGWNLACILTLPMYQRKGYGKLLITFSYELSLIENKIGTPERPLSDMGKQAYLSWWTQRIVNFIKNKDSNEQFSIKDIEKATGIRDQDALWTMEQTGLIKYQPGEVSICTDPDYLEKLFKEAGRPGVPVHPEKIHWVPYRYKWDKDVKFNFNKINLDKLKQ</sequence>
<keyword evidence="12 14" id="KW-0539">Nucleus</keyword>
<dbReference type="EC" id="2.3.1.48" evidence="3 14"/>
<dbReference type="InterPro" id="IPR025995">
    <property type="entry name" value="Tudor-knot"/>
</dbReference>
<evidence type="ECO:0000256" key="7">
    <source>
        <dbReference type="ARBA" id="ARBA00022833"/>
    </source>
</evidence>
<evidence type="ECO:0000256" key="8">
    <source>
        <dbReference type="ARBA" id="ARBA00022853"/>
    </source>
</evidence>
<evidence type="ECO:0000256" key="2">
    <source>
        <dbReference type="ARBA" id="ARBA00010107"/>
    </source>
</evidence>
<evidence type="ECO:0000313" key="18">
    <source>
        <dbReference type="Proteomes" id="UP000054937"/>
    </source>
</evidence>
<dbReference type="AlphaFoldDB" id="A0A0V0QDT2"/>
<dbReference type="InterPro" id="IPR050603">
    <property type="entry name" value="MYST_HAT"/>
</dbReference>
<dbReference type="Gene3D" id="3.30.60.60">
    <property type="entry name" value="N-acetyl transferase-like"/>
    <property type="match status" value="1"/>
</dbReference>
<dbReference type="Gene3D" id="3.40.630.30">
    <property type="match status" value="1"/>
</dbReference>
<name>A0A0V0QDT2_PSEPJ</name>
<evidence type="ECO:0000256" key="10">
    <source>
        <dbReference type="ARBA" id="ARBA00023015"/>
    </source>
</evidence>
<comment type="subcellular location">
    <subcellularLocation>
        <location evidence="1 14">Nucleus</location>
    </subcellularLocation>
</comment>
<gene>
    <name evidence="17" type="ORF">PPERSA_10825</name>
</gene>
<dbReference type="Pfam" id="PF01853">
    <property type="entry name" value="MOZ_SAS"/>
    <property type="match status" value="1"/>
</dbReference>
<dbReference type="FunFam" id="3.40.630.30:FF:000002">
    <property type="entry name" value="Histone acetyltransferase"/>
    <property type="match status" value="1"/>
</dbReference>
<dbReference type="Pfam" id="PF11717">
    <property type="entry name" value="Tudor-knot"/>
    <property type="match status" value="1"/>
</dbReference>
<organism evidence="17 18">
    <name type="scientific">Pseudocohnilembus persalinus</name>
    <name type="common">Ciliate</name>
    <dbReference type="NCBI Taxonomy" id="266149"/>
    <lineage>
        <taxon>Eukaryota</taxon>
        <taxon>Sar</taxon>
        <taxon>Alveolata</taxon>
        <taxon>Ciliophora</taxon>
        <taxon>Intramacronucleata</taxon>
        <taxon>Oligohymenophorea</taxon>
        <taxon>Scuticociliatia</taxon>
        <taxon>Philasterida</taxon>
        <taxon>Pseudocohnilembidae</taxon>
        <taxon>Pseudocohnilembus</taxon>
    </lineage>
</organism>
<feature type="active site" description="Proton donor/acceptor" evidence="13">
    <location>
        <position position="318"/>
    </location>
</feature>
<dbReference type="InterPro" id="IPR036388">
    <property type="entry name" value="WH-like_DNA-bd_sf"/>
</dbReference>
<dbReference type="PANTHER" id="PTHR10615:SF161">
    <property type="entry name" value="HISTONE ACETYLTRANSFERASE KAT7"/>
    <property type="match status" value="1"/>
</dbReference>
<dbReference type="PROSITE" id="PS51726">
    <property type="entry name" value="MYST_HAT"/>
    <property type="match status" value="1"/>
</dbReference>
<evidence type="ECO:0000259" key="16">
    <source>
        <dbReference type="PROSITE" id="PS51726"/>
    </source>
</evidence>
<evidence type="ECO:0000256" key="5">
    <source>
        <dbReference type="ARBA" id="ARBA00022723"/>
    </source>
</evidence>
<dbReference type="InterPro" id="IPR002717">
    <property type="entry name" value="HAT_MYST-type"/>
</dbReference>
<reference evidence="17 18" key="1">
    <citation type="journal article" date="2015" name="Sci. Rep.">
        <title>Genome of the facultative scuticociliatosis pathogen Pseudocohnilembus persalinus provides insight into its virulence through horizontal gene transfer.</title>
        <authorList>
            <person name="Xiong J."/>
            <person name="Wang G."/>
            <person name="Cheng J."/>
            <person name="Tian M."/>
            <person name="Pan X."/>
            <person name="Warren A."/>
            <person name="Jiang C."/>
            <person name="Yuan D."/>
            <person name="Miao W."/>
        </authorList>
    </citation>
    <scope>NUCLEOTIDE SEQUENCE [LARGE SCALE GENOMIC DNA]</scope>
    <source>
        <strain evidence="17">36N120E</strain>
    </source>
</reference>
<dbReference type="GO" id="GO:0008270">
    <property type="term" value="F:zinc ion binding"/>
    <property type="evidence" value="ECO:0007669"/>
    <property type="project" value="UniProtKB-KW"/>
</dbReference>
<evidence type="ECO:0000256" key="15">
    <source>
        <dbReference type="SAM" id="MobiDB-lite"/>
    </source>
</evidence>
<dbReference type="Pfam" id="PF17772">
    <property type="entry name" value="zf-MYST"/>
    <property type="match status" value="1"/>
</dbReference>
<evidence type="ECO:0000256" key="3">
    <source>
        <dbReference type="ARBA" id="ARBA00013184"/>
    </source>
</evidence>
<keyword evidence="18" id="KW-1185">Reference proteome</keyword>
<evidence type="ECO:0000256" key="11">
    <source>
        <dbReference type="ARBA" id="ARBA00023163"/>
    </source>
</evidence>
<dbReference type="FunFam" id="3.30.60.60:FF:000001">
    <property type="entry name" value="Histone acetyltransferase"/>
    <property type="match status" value="1"/>
</dbReference>
<dbReference type="GO" id="GO:0000785">
    <property type="term" value="C:chromatin"/>
    <property type="evidence" value="ECO:0007669"/>
    <property type="project" value="TreeGrafter"/>
</dbReference>
<keyword evidence="4" id="KW-0808">Transferase</keyword>
<dbReference type="EMBL" id="LDAU01000194">
    <property type="protein sequence ID" value="KRX00326.1"/>
    <property type="molecule type" value="Genomic_DNA"/>
</dbReference>
<evidence type="ECO:0000256" key="14">
    <source>
        <dbReference type="RuleBase" id="RU361211"/>
    </source>
</evidence>
<evidence type="ECO:0000256" key="6">
    <source>
        <dbReference type="ARBA" id="ARBA00022771"/>
    </source>
</evidence>
<evidence type="ECO:0000256" key="9">
    <source>
        <dbReference type="ARBA" id="ARBA00022990"/>
    </source>
</evidence>
<keyword evidence="11" id="KW-0804">Transcription</keyword>
<dbReference type="InterPro" id="IPR040706">
    <property type="entry name" value="Zf-MYST"/>
</dbReference>
<protein>
    <recommendedName>
        <fullName evidence="3 14">Histone acetyltransferase</fullName>
        <ecNumber evidence="3 14">2.3.1.48</ecNumber>
    </recommendedName>
</protein>
<dbReference type="GO" id="GO:0003682">
    <property type="term" value="F:chromatin binding"/>
    <property type="evidence" value="ECO:0007669"/>
    <property type="project" value="TreeGrafter"/>
</dbReference>
<evidence type="ECO:0000256" key="4">
    <source>
        <dbReference type="ARBA" id="ARBA00022679"/>
    </source>
</evidence>
<dbReference type="SUPFAM" id="SSF54160">
    <property type="entry name" value="Chromo domain-like"/>
    <property type="match status" value="1"/>
</dbReference>
<keyword evidence="5" id="KW-0479">Metal-binding</keyword>
<dbReference type="InterPro" id="IPR000953">
    <property type="entry name" value="Chromo/chromo_shadow_dom"/>
</dbReference>
<feature type="region of interest" description="Disordered" evidence="15">
    <location>
        <begin position="103"/>
        <end position="126"/>
    </location>
</feature>
<keyword evidence="10" id="KW-0805">Transcription regulation</keyword>
<keyword evidence="7" id="KW-0862">Zinc</keyword>
<dbReference type="GO" id="GO:0005634">
    <property type="term" value="C:nucleus"/>
    <property type="evidence" value="ECO:0007669"/>
    <property type="project" value="UniProtKB-SubCell"/>
</dbReference>
<comment type="similarity">
    <text evidence="2 14">Belongs to the MYST (SAS/MOZ) family.</text>
</comment>
<evidence type="ECO:0000256" key="1">
    <source>
        <dbReference type="ARBA" id="ARBA00004123"/>
    </source>
</evidence>
<keyword evidence="9" id="KW-0007">Acetylation</keyword>